<evidence type="ECO:0000256" key="3">
    <source>
        <dbReference type="ARBA" id="ARBA00022737"/>
    </source>
</evidence>
<feature type="region of interest" description="Disordered" evidence="9">
    <location>
        <begin position="511"/>
        <end position="531"/>
    </location>
</feature>
<dbReference type="InterPro" id="IPR013783">
    <property type="entry name" value="Ig-like_fold"/>
</dbReference>
<dbReference type="AlphaFoldDB" id="A0A668APW0"/>
<protein>
    <submittedName>
        <fullName evidence="14">Uncharacterized protein</fullName>
    </submittedName>
</protein>
<keyword evidence="10" id="KW-0812">Transmembrane</keyword>
<name>A0A668APW0_9TELE</name>
<feature type="transmembrane region" description="Helical" evidence="10">
    <location>
        <begin position="304"/>
        <end position="327"/>
    </location>
</feature>
<dbReference type="InterPro" id="IPR000157">
    <property type="entry name" value="TIR_dom"/>
</dbReference>
<evidence type="ECO:0000256" key="4">
    <source>
        <dbReference type="ARBA" id="ARBA00022801"/>
    </source>
</evidence>
<organism evidence="14 15">
    <name type="scientific">Myripristis murdjan</name>
    <name type="common">pinecone soldierfish</name>
    <dbReference type="NCBI Taxonomy" id="586833"/>
    <lineage>
        <taxon>Eukaryota</taxon>
        <taxon>Metazoa</taxon>
        <taxon>Chordata</taxon>
        <taxon>Craniata</taxon>
        <taxon>Vertebrata</taxon>
        <taxon>Euteleostomi</taxon>
        <taxon>Actinopterygii</taxon>
        <taxon>Neopterygii</taxon>
        <taxon>Teleostei</taxon>
        <taxon>Neoteleostei</taxon>
        <taxon>Acanthomorphata</taxon>
        <taxon>Holocentriformes</taxon>
        <taxon>Holocentridae</taxon>
        <taxon>Myripristis</taxon>
    </lineage>
</organism>
<evidence type="ECO:0000313" key="14">
    <source>
        <dbReference type="Ensembl" id="ENSMMDP00005053428.1"/>
    </source>
</evidence>
<dbReference type="SMART" id="SM00409">
    <property type="entry name" value="IG"/>
    <property type="match status" value="2"/>
</dbReference>
<reference evidence="14" key="2">
    <citation type="submission" date="2025-08" db="UniProtKB">
        <authorList>
            <consortium name="Ensembl"/>
        </authorList>
    </citation>
    <scope>IDENTIFICATION</scope>
</reference>
<evidence type="ECO:0000313" key="15">
    <source>
        <dbReference type="Proteomes" id="UP000472263"/>
    </source>
</evidence>
<keyword evidence="6" id="KW-1015">Disulfide bond</keyword>
<keyword evidence="10" id="KW-0472">Membrane</keyword>
<dbReference type="Gene3D" id="3.40.50.10140">
    <property type="entry name" value="Toll/interleukin-1 receptor homology (TIR) domain"/>
    <property type="match status" value="1"/>
</dbReference>
<dbReference type="SMART" id="SM00255">
    <property type="entry name" value="TIR"/>
    <property type="match status" value="1"/>
</dbReference>
<feature type="domain" description="TIR" evidence="12">
    <location>
        <begin position="352"/>
        <end position="509"/>
    </location>
</feature>
<dbReference type="CDD" id="cd00096">
    <property type="entry name" value="Ig"/>
    <property type="match status" value="1"/>
</dbReference>
<dbReference type="FunCoup" id="A0A668APW0">
    <property type="interactions" value="164"/>
</dbReference>
<dbReference type="InterPro" id="IPR003599">
    <property type="entry name" value="Ig_sub"/>
</dbReference>
<comment type="similarity">
    <text evidence="1">Belongs to the interleukin-1 receptor family.</text>
</comment>
<evidence type="ECO:0000256" key="6">
    <source>
        <dbReference type="ARBA" id="ARBA00023157"/>
    </source>
</evidence>
<dbReference type="SUPFAM" id="SSF52200">
    <property type="entry name" value="Toll/Interleukin receptor TIR domain"/>
    <property type="match status" value="1"/>
</dbReference>
<evidence type="ECO:0000256" key="1">
    <source>
        <dbReference type="ARBA" id="ARBA00009752"/>
    </source>
</evidence>
<sequence>TVSFVFLHFLSALLHFLFRLLISEFIQGDVDLVFIVLVKSGATESRGQTNVTWSRGGATNQSLPSGVEVREGALWFLPVQASHGGTYICEFGEEGVWLEIEVSVSSGRCPPPDESRSIIQGTSDIVPCKQPDVLKLNSTAPVRWLKDCGPVQRRGAPASVNRRGNMRLPAATEEDAGKYTCLVEISLDGRKYTAARSVLLNIHNDTVFFRPLVISPKQQTVQVDVGSRVALQCRAMVGFTEDEVLMFWTVNGRHTDDYEQLNHTHRGRLVAVSTLTISEVLPDFLDVPIRCHVENPLDQDDGDVWLVALCLVSSLGLLAGLALFLLFKVDMVLAYRKLAHGPDVSLSAPDGKLFDAFVSCLQADGPGATRAASFALQVLPEVLEGRHGFSLYIRGRDDCPGEAMHDAIAAAVQRSRRFIIVLSAQSDSCSVGGRAEEASPLLCYEHKVGLFDALTRREPRVVLLEIDGPVDYSVLPESLRYIKRKQGALRWRTAGSSNRLFWKQLRYHMPPAPQGGGRLPSDAEASPHSPS</sequence>
<dbReference type="InterPro" id="IPR036179">
    <property type="entry name" value="Ig-like_dom_sf"/>
</dbReference>
<reference evidence="14" key="1">
    <citation type="submission" date="2019-06" db="EMBL/GenBank/DDBJ databases">
        <authorList>
            <consortium name="Wellcome Sanger Institute Data Sharing"/>
        </authorList>
    </citation>
    <scope>NUCLEOTIDE SEQUENCE [LARGE SCALE GENOMIC DNA]</scope>
</reference>
<dbReference type="Proteomes" id="UP000472263">
    <property type="component" value="Chromosome 21"/>
</dbReference>
<evidence type="ECO:0000256" key="8">
    <source>
        <dbReference type="ARBA" id="ARBA00023319"/>
    </source>
</evidence>
<feature type="signal peptide" evidence="11">
    <location>
        <begin position="1"/>
        <end position="23"/>
    </location>
</feature>
<evidence type="ECO:0000256" key="9">
    <source>
        <dbReference type="SAM" id="MobiDB-lite"/>
    </source>
</evidence>
<keyword evidence="10" id="KW-1133">Transmembrane helix</keyword>
<reference evidence="14" key="3">
    <citation type="submission" date="2025-09" db="UniProtKB">
        <authorList>
            <consortium name="Ensembl"/>
        </authorList>
    </citation>
    <scope>IDENTIFICATION</scope>
</reference>
<evidence type="ECO:0000256" key="7">
    <source>
        <dbReference type="ARBA" id="ARBA00023180"/>
    </source>
</evidence>
<dbReference type="GeneTree" id="ENSGT01090000259985"/>
<keyword evidence="7" id="KW-0325">Glycoprotein</keyword>
<keyword evidence="8" id="KW-0393">Immunoglobulin domain</keyword>
<feature type="chain" id="PRO_5025392255" evidence="11">
    <location>
        <begin position="24"/>
        <end position="531"/>
    </location>
</feature>
<dbReference type="Ensembl" id="ENSMMDT00005054466.1">
    <property type="protein sequence ID" value="ENSMMDP00005053428.1"/>
    <property type="gene ID" value="ENSMMDG00005024021.1"/>
</dbReference>
<evidence type="ECO:0000259" key="13">
    <source>
        <dbReference type="PROSITE" id="PS50835"/>
    </source>
</evidence>
<evidence type="ECO:0000256" key="5">
    <source>
        <dbReference type="ARBA" id="ARBA00023027"/>
    </source>
</evidence>
<feature type="domain" description="Ig-like" evidence="13">
    <location>
        <begin position="211"/>
        <end position="295"/>
    </location>
</feature>
<dbReference type="SUPFAM" id="SSF48726">
    <property type="entry name" value="Immunoglobulin"/>
    <property type="match status" value="2"/>
</dbReference>
<keyword evidence="3" id="KW-0677">Repeat</keyword>
<keyword evidence="4" id="KW-0378">Hydrolase</keyword>
<gene>
    <name evidence="14" type="primary">LOC115379552</name>
</gene>
<keyword evidence="5" id="KW-0520">NAD</keyword>
<dbReference type="PRINTS" id="PR01537">
    <property type="entry name" value="INTRLKN1R1F"/>
</dbReference>
<proteinExistence type="inferred from homology"/>
<accession>A0A668APW0</accession>
<dbReference type="PROSITE" id="PS50835">
    <property type="entry name" value="IG_LIKE"/>
    <property type="match status" value="2"/>
</dbReference>
<evidence type="ECO:0000256" key="10">
    <source>
        <dbReference type="SAM" id="Phobius"/>
    </source>
</evidence>
<dbReference type="InParanoid" id="A0A668APW0"/>
<dbReference type="InterPro" id="IPR035897">
    <property type="entry name" value="Toll_tir_struct_dom_sf"/>
</dbReference>
<dbReference type="PROSITE" id="PS50104">
    <property type="entry name" value="TIR"/>
    <property type="match status" value="1"/>
</dbReference>
<keyword evidence="2 11" id="KW-0732">Signal</keyword>
<evidence type="ECO:0000259" key="12">
    <source>
        <dbReference type="PROSITE" id="PS50104"/>
    </source>
</evidence>
<dbReference type="GO" id="GO:0004908">
    <property type="term" value="F:interleukin-1 receptor activity"/>
    <property type="evidence" value="ECO:0007669"/>
    <property type="project" value="InterPro"/>
</dbReference>
<dbReference type="InterPro" id="IPR004074">
    <property type="entry name" value="IL-1_rcpt_I/II-typ"/>
</dbReference>
<dbReference type="Pfam" id="PF01582">
    <property type="entry name" value="TIR"/>
    <property type="match status" value="1"/>
</dbReference>
<dbReference type="Gene3D" id="2.60.40.10">
    <property type="entry name" value="Immunoglobulins"/>
    <property type="match status" value="3"/>
</dbReference>
<keyword evidence="15" id="KW-1185">Reference proteome</keyword>
<evidence type="ECO:0000256" key="11">
    <source>
        <dbReference type="SAM" id="SignalP"/>
    </source>
</evidence>
<dbReference type="PANTHER" id="PTHR11890">
    <property type="entry name" value="INTERLEUKIN-1 RECEPTOR FAMILY MEMBER"/>
    <property type="match status" value="1"/>
</dbReference>
<dbReference type="PANTHER" id="PTHR11890:SF26">
    <property type="entry name" value="INTERLEUKIN-1 RECEPTOR TYPE 1"/>
    <property type="match status" value="1"/>
</dbReference>
<dbReference type="PRINTS" id="PR01536">
    <property type="entry name" value="INTRLKN1R12F"/>
</dbReference>
<dbReference type="InterPro" id="IPR015621">
    <property type="entry name" value="IL-1_rcpt_fam"/>
</dbReference>
<evidence type="ECO:0000256" key="2">
    <source>
        <dbReference type="ARBA" id="ARBA00022729"/>
    </source>
</evidence>
<feature type="domain" description="Ig-like" evidence="13">
    <location>
        <begin position="110"/>
        <end position="197"/>
    </location>
</feature>
<dbReference type="InterPro" id="IPR007110">
    <property type="entry name" value="Ig-like_dom"/>
</dbReference>
<dbReference type="GO" id="GO:0016787">
    <property type="term" value="F:hydrolase activity"/>
    <property type="evidence" value="ECO:0007669"/>
    <property type="project" value="UniProtKB-KW"/>
</dbReference>